<organism evidence="2 3">
    <name type="scientific">Neurospora crassa (strain ATCC 24698 / 74-OR23-1A / CBS 708.71 / DSM 1257 / FGSC 987)</name>
    <dbReference type="NCBI Taxonomy" id="367110"/>
    <lineage>
        <taxon>Eukaryota</taxon>
        <taxon>Fungi</taxon>
        <taxon>Dikarya</taxon>
        <taxon>Ascomycota</taxon>
        <taxon>Pezizomycotina</taxon>
        <taxon>Sordariomycetes</taxon>
        <taxon>Sordariomycetidae</taxon>
        <taxon>Sordariales</taxon>
        <taxon>Sordariaceae</taxon>
        <taxon>Neurospora</taxon>
    </lineage>
</organism>
<sequence>MLRMMMTMPRSHRLGSLLTDILSAASYQTSATKHTDHAVKIRTKFGSETEDWGLEIITSCLLSCNRRYYNPPQEYTGWQGKMATQSSLQGKAPRPVALAYFFSSSSSFFFCFFFFLLWFYRLTSCVRFDVQNRACPV</sequence>
<dbReference type="EMBL" id="CM002237">
    <property type="protein sequence ID" value="ESA43713.1"/>
    <property type="molecule type" value="Genomic_DNA"/>
</dbReference>
<feature type="transmembrane region" description="Helical" evidence="1">
    <location>
        <begin position="97"/>
        <end position="120"/>
    </location>
</feature>
<accession>V5INK0</accession>
<evidence type="ECO:0000313" key="3">
    <source>
        <dbReference type="Proteomes" id="UP000001805"/>
    </source>
</evidence>
<proteinExistence type="predicted"/>
<evidence type="ECO:0000313" key="2">
    <source>
        <dbReference type="EMBL" id="ESA43713.1"/>
    </source>
</evidence>
<dbReference type="KEGG" id="ncr:NCU16589"/>
<dbReference type="InParanoid" id="V5INK0"/>
<dbReference type="AlphaFoldDB" id="V5INK0"/>
<dbReference type="GeneID" id="23569542"/>
<dbReference type="RefSeq" id="XP_011393710.1">
    <property type="nucleotide sequence ID" value="XM_011395408.1"/>
</dbReference>
<reference evidence="2 3" key="1">
    <citation type="journal article" date="2003" name="Nature">
        <title>The genome sequence of the filamentous fungus Neurospora crassa.</title>
        <authorList>
            <person name="Galagan J.E."/>
            <person name="Calvo S.E."/>
            <person name="Borkovich K.A."/>
            <person name="Selker E.U."/>
            <person name="Read N.D."/>
            <person name="Jaffe D."/>
            <person name="FitzHugh W."/>
            <person name="Ma L.J."/>
            <person name="Smirnov S."/>
            <person name="Purcell S."/>
            <person name="Rehman B."/>
            <person name="Elkins T."/>
            <person name="Engels R."/>
            <person name="Wang S."/>
            <person name="Nielsen C.B."/>
            <person name="Butler J."/>
            <person name="Endrizzi M."/>
            <person name="Qui D."/>
            <person name="Ianakiev P."/>
            <person name="Bell-Pedersen D."/>
            <person name="Nelson M.A."/>
            <person name="Werner-Washburne M."/>
            <person name="Selitrennikoff C.P."/>
            <person name="Kinsey J.A."/>
            <person name="Braun E.L."/>
            <person name="Zelter A."/>
            <person name="Schulte U."/>
            <person name="Kothe G.O."/>
            <person name="Jedd G."/>
            <person name="Mewes W."/>
            <person name="Staben C."/>
            <person name="Marcotte E."/>
            <person name="Greenberg D."/>
            <person name="Roy A."/>
            <person name="Foley K."/>
            <person name="Naylor J."/>
            <person name="Stange-Thomann N."/>
            <person name="Barrett R."/>
            <person name="Gnerre S."/>
            <person name="Kamal M."/>
            <person name="Kamvysselis M."/>
            <person name="Mauceli E."/>
            <person name="Bielke C."/>
            <person name="Rudd S."/>
            <person name="Frishman D."/>
            <person name="Krystofova S."/>
            <person name="Rasmussen C."/>
            <person name="Metzenberg R.L."/>
            <person name="Perkins D.D."/>
            <person name="Kroken S."/>
            <person name="Cogoni C."/>
            <person name="Macino G."/>
            <person name="Catcheside D."/>
            <person name="Li W."/>
            <person name="Pratt R.J."/>
            <person name="Osmani S.A."/>
            <person name="DeSouza C.P."/>
            <person name="Glass L."/>
            <person name="Orbach M.J."/>
            <person name="Berglund J.A."/>
            <person name="Voelker R."/>
            <person name="Yarden O."/>
            <person name="Plamann M."/>
            <person name="Seiler S."/>
            <person name="Dunlap J."/>
            <person name="Radford A."/>
            <person name="Aramayo R."/>
            <person name="Natvig D.O."/>
            <person name="Alex L.A."/>
            <person name="Mannhaupt G."/>
            <person name="Ebbole D.J."/>
            <person name="Freitag M."/>
            <person name="Paulsen I."/>
            <person name="Sachs M.S."/>
            <person name="Lander E.S."/>
            <person name="Nusbaum C."/>
            <person name="Birren B."/>
        </authorList>
    </citation>
    <scope>NUCLEOTIDE SEQUENCE [LARGE SCALE GENOMIC DNA]</scope>
    <source>
        <strain evidence="3">ATCC 24698 / 74-OR23-1A / CBS 708.71 / DSM 1257 / FGSC 987</strain>
    </source>
</reference>
<dbReference type="Proteomes" id="UP000001805">
    <property type="component" value="Chromosome 6, Linkage Group II"/>
</dbReference>
<protein>
    <submittedName>
        <fullName evidence="2">Uncharacterized protein</fullName>
    </submittedName>
</protein>
<name>V5INK0_NEUCR</name>
<keyword evidence="3" id="KW-1185">Reference proteome</keyword>
<dbReference type="VEuPathDB" id="FungiDB:NCU16589"/>
<keyword evidence="1" id="KW-0472">Membrane</keyword>
<keyword evidence="1" id="KW-1133">Transmembrane helix</keyword>
<keyword evidence="1" id="KW-0812">Transmembrane</keyword>
<evidence type="ECO:0000256" key="1">
    <source>
        <dbReference type="SAM" id="Phobius"/>
    </source>
</evidence>
<gene>
    <name evidence="2" type="ORF">NCU16589</name>
</gene>